<dbReference type="EMBL" id="VDCV01000011">
    <property type="protein sequence ID" value="KAB5534160.1"/>
    <property type="molecule type" value="Genomic_DNA"/>
</dbReference>
<name>A0A5N5KUN4_9ROSI</name>
<gene>
    <name evidence="1" type="ORF">DKX38_017246</name>
</gene>
<dbReference type="Proteomes" id="UP000326939">
    <property type="component" value="Chromosome 11"/>
</dbReference>
<proteinExistence type="predicted"/>
<comment type="caution">
    <text evidence="1">The sequence shown here is derived from an EMBL/GenBank/DDBJ whole genome shotgun (WGS) entry which is preliminary data.</text>
</comment>
<keyword evidence="2" id="KW-1185">Reference proteome</keyword>
<dbReference type="AlphaFoldDB" id="A0A5N5KUN4"/>
<evidence type="ECO:0000313" key="1">
    <source>
        <dbReference type="EMBL" id="KAB5534160.1"/>
    </source>
</evidence>
<accession>A0A5N5KUN4</accession>
<protein>
    <submittedName>
        <fullName evidence="1">Uncharacterized protein</fullName>
    </submittedName>
</protein>
<reference evidence="2" key="1">
    <citation type="journal article" date="2019" name="Gigascience">
        <title>De novo genome assembly of the endangered Acer yangbiense, a plant species with extremely small populations endemic to Yunnan Province, China.</title>
        <authorList>
            <person name="Yang J."/>
            <person name="Wariss H.M."/>
            <person name="Tao L."/>
            <person name="Zhang R."/>
            <person name="Yun Q."/>
            <person name="Hollingsworth P."/>
            <person name="Dao Z."/>
            <person name="Luo G."/>
            <person name="Guo H."/>
            <person name="Ma Y."/>
            <person name="Sun W."/>
        </authorList>
    </citation>
    <scope>NUCLEOTIDE SEQUENCE [LARGE SCALE GENOMIC DNA]</scope>
    <source>
        <strain evidence="2">cv. br00</strain>
    </source>
</reference>
<evidence type="ECO:0000313" key="2">
    <source>
        <dbReference type="Proteomes" id="UP000326939"/>
    </source>
</evidence>
<organism evidence="1 2">
    <name type="scientific">Salix brachista</name>
    <dbReference type="NCBI Taxonomy" id="2182728"/>
    <lineage>
        <taxon>Eukaryota</taxon>
        <taxon>Viridiplantae</taxon>
        <taxon>Streptophyta</taxon>
        <taxon>Embryophyta</taxon>
        <taxon>Tracheophyta</taxon>
        <taxon>Spermatophyta</taxon>
        <taxon>Magnoliopsida</taxon>
        <taxon>eudicotyledons</taxon>
        <taxon>Gunneridae</taxon>
        <taxon>Pentapetalae</taxon>
        <taxon>rosids</taxon>
        <taxon>fabids</taxon>
        <taxon>Malpighiales</taxon>
        <taxon>Salicaceae</taxon>
        <taxon>Saliceae</taxon>
        <taxon>Salix</taxon>
    </lineage>
</organism>
<sequence length="196" mass="21458">MSGGCGVAVAGGVDMDAVLGMSAVALVKFPAELAEGNKNCFGFRVYYYNRYILSMLSPRFSGGLEQKMESQMGSYAIAFEIFLLVKAVANYVFKLSYFNEVFGKLGDFKRLSYDSFFFSGPFHIKRGNMAADSLSRLPDSGQGGSQVRVCMQKKREAIKRENIRAYQAPIAYVKSFERRYIGISSGATAAAAAMGL</sequence>